<keyword evidence="2" id="KW-1185">Reference proteome</keyword>
<name>A0A6J2XUM1_SITOR</name>
<evidence type="ECO:0000256" key="1">
    <source>
        <dbReference type="SAM" id="MobiDB-lite"/>
    </source>
</evidence>
<evidence type="ECO:0000313" key="2">
    <source>
        <dbReference type="Proteomes" id="UP000504635"/>
    </source>
</evidence>
<gene>
    <name evidence="3" type="primary">LOC115881766</name>
</gene>
<organism evidence="2 3">
    <name type="scientific">Sitophilus oryzae</name>
    <name type="common">Rice weevil</name>
    <name type="synonym">Curculio oryzae</name>
    <dbReference type="NCBI Taxonomy" id="7048"/>
    <lineage>
        <taxon>Eukaryota</taxon>
        <taxon>Metazoa</taxon>
        <taxon>Ecdysozoa</taxon>
        <taxon>Arthropoda</taxon>
        <taxon>Hexapoda</taxon>
        <taxon>Insecta</taxon>
        <taxon>Pterygota</taxon>
        <taxon>Neoptera</taxon>
        <taxon>Endopterygota</taxon>
        <taxon>Coleoptera</taxon>
        <taxon>Polyphaga</taxon>
        <taxon>Cucujiformia</taxon>
        <taxon>Curculionidae</taxon>
        <taxon>Dryophthorinae</taxon>
        <taxon>Sitophilus</taxon>
    </lineage>
</organism>
<dbReference type="GeneID" id="115881766"/>
<dbReference type="AlphaFoldDB" id="A0A6J2XUM1"/>
<dbReference type="RefSeq" id="XP_030755262.1">
    <property type="nucleotide sequence ID" value="XM_030899402.1"/>
</dbReference>
<feature type="region of interest" description="Disordered" evidence="1">
    <location>
        <begin position="26"/>
        <end position="45"/>
    </location>
</feature>
<dbReference type="InParanoid" id="A0A6J2XUM1"/>
<protein>
    <submittedName>
        <fullName evidence="3">Uncharacterized protein LOC115881766 isoform X1</fullName>
    </submittedName>
</protein>
<feature type="compositionally biased region" description="Basic and acidic residues" evidence="1">
    <location>
        <begin position="55"/>
        <end position="66"/>
    </location>
</feature>
<dbReference type="OrthoDB" id="6366902at2759"/>
<reference evidence="3" key="1">
    <citation type="submission" date="2025-08" db="UniProtKB">
        <authorList>
            <consortium name="RefSeq"/>
        </authorList>
    </citation>
    <scope>IDENTIFICATION</scope>
    <source>
        <tissue evidence="3">Gonads</tissue>
    </source>
</reference>
<feature type="compositionally biased region" description="Low complexity" evidence="1">
    <location>
        <begin position="72"/>
        <end position="84"/>
    </location>
</feature>
<evidence type="ECO:0000313" key="3">
    <source>
        <dbReference type="RefSeq" id="XP_030755262.1"/>
    </source>
</evidence>
<dbReference type="Proteomes" id="UP000504635">
    <property type="component" value="Unplaced"/>
</dbReference>
<accession>A0A6J2XUM1</accession>
<feature type="region of interest" description="Disordered" evidence="1">
    <location>
        <begin position="50"/>
        <end position="87"/>
    </location>
</feature>
<sequence length="135" mass="15441">MPGTDGVNMISVREMIRDFENCNISQDMRMAQTEPRRSKSPSFVIPSIIIDDFDSSSKESSTKDSSKPVQDATTTPPQSSTAAPRVYTRSYSDASIKKILEEAEHRKHEFWKLLDEHNAVIENLKRIEKLERKII</sequence>
<dbReference type="KEGG" id="soy:115881766"/>
<proteinExistence type="predicted"/>